<name>A0ABM3CCW3_SALSA</name>
<protein>
    <submittedName>
        <fullName evidence="5">Uncharacterized protein isoform X1</fullName>
    </submittedName>
</protein>
<feature type="region of interest" description="Disordered" evidence="3">
    <location>
        <begin position="169"/>
        <end position="189"/>
    </location>
</feature>
<dbReference type="RefSeq" id="XP_045544386.1">
    <property type="nucleotide sequence ID" value="XM_045688430.1"/>
</dbReference>
<proteinExistence type="predicted"/>
<dbReference type="PANTHER" id="PTHR14965">
    <property type="entry name" value="SI:CH73-248E21.1"/>
    <property type="match status" value="1"/>
</dbReference>
<sequence>MCEWSAARHLPASISCSLSLWQSHGKAMQLILPTLPGNRYSNSSCFKGLETASIQKQPLRLSQGSNNSQVKKRKCHAGQGLAGGVSVGTQPCLALNPTTGRPEEAVDQAAIHPQRQILQCSKLSGCVWCGSEMENHATAGAAVDACGVDQRSDEYRLLMAYCGKRKRQRSGRMPQFQSQIQKEGSPPSRHNATFYDTGPIHCEFQCWAPSRHGLVAAAAGAAGGEGNTLNGVADRLTQIADSVQITTDDIESDGTEDQHDVIRRLVELLKASGDKLNEEIKSNHVLQRHLQTSFTYSLFETVTSTLLQRVTGVEGDGPVGQTGYPAPEKEERVQREKIALACEVTSKLSALDLHPMSRAMGFGTRYLQEHHTAWVKKHGGWNNVFDSEDTD</sequence>
<keyword evidence="4" id="KW-1185">Reference proteome</keyword>
<keyword evidence="2" id="KW-0053">Apoptosis</keyword>
<gene>
    <name evidence="5" type="primary">LOC106561540</name>
</gene>
<reference evidence="5" key="1">
    <citation type="submission" date="2025-08" db="UniProtKB">
        <authorList>
            <consortium name="RefSeq"/>
        </authorList>
    </citation>
    <scope>IDENTIFICATION</scope>
</reference>
<dbReference type="Proteomes" id="UP001652741">
    <property type="component" value="Chromosome ssa10"/>
</dbReference>
<accession>A0ABM3CCW3</accession>
<evidence type="ECO:0000256" key="2">
    <source>
        <dbReference type="ARBA" id="ARBA00022703"/>
    </source>
</evidence>
<dbReference type="SUPFAM" id="SSF56854">
    <property type="entry name" value="Bcl-2 inhibitors of programmed cell death"/>
    <property type="match status" value="1"/>
</dbReference>
<evidence type="ECO:0000256" key="1">
    <source>
        <dbReference type="ARBA" id="ARBA00022553"/>
    </source>
</evidence>
<dbReference type="PANTHER" id="PTHR14965:SF1">
    <property type="entry name" value="APOPTOSIS FACILITATOR BCL-2-LIKE PROTEIN 14"/>
    <property type="match status" value="1"/>
</dbReference>
<organism evidence="4 5">
    <name type="scientific">Salmo salar</name>
    <name type="common">Atlantic salmon</name>
    <dbReference type="NCBI Taxonomy" id="8030"/>
    <lineage>
        <taxon>Eukaryota</taxon>
        <taxon>Metazoa</taxon>
        <taxon>Chordata</taxon>
        <taxon>Craniata</taxon>
        <taxon>Vertebrata</taxon>
        <taxon>Euteleostomi</taxon>
        <taxon>Actinopterygii</taxon>
        <taxon>Neopterygii</taxon>
        <taxon>Teleostei</taxon>
        <taxon>Protacanthopterygii</taxon>
        <taxon>Salmoniformes</taxon>
        <taxon>Salmonidae</taxon>
        <taxon>Salmoninae</taxon>
        <taxon>Salmo</taxon>
    </lineage>
</organism>
<dbReference type="InterPro" id="IPR036834">
    <property type="entry name" value="Bcl-2-like_sf"/>
</dbReference>
<keyword evidence="1" id="KW-0597">Phosphoprotein</keyword>
<dbReference type="Gene3D" id="1.10.437.10">
    <property type="entry name" value="Blc2-like"/>
    <property type="match status" value="1"/>
</dbReference>
<evidence type="ECO:0000256" key="3">
    <source>
        <dbReference type="SAM" id="MobiDB-lite"/>
    </source>
</evidence>
<evidence type="ECO:0000313" key="5">
    <source>
        <dbReference type="RefSeq" id="XP_045544386.1"/>
    </source>
</evidence>
<evidence type="ECO:0000313" key="4">
    <source>
        <dbReference type="Proteomes" id="UP001652741"/>
    </source>
</evidence>
<dbReference type="GeneID" id="106561540"/>